<evidence type="ECO:0000256" key="2">
    <source>
        <dbReference type="ARBA" id="ARBA00022629"/>
    </source>
</evidence>
<protein>
    <submittedName>
        <fullName evidence="9">Gluconate kinase</fullName>
    </submittedName>
</protein>
<evidence type="ECO:0000313" key="10">
    <source>
        <dbReference type="Proteomes" id="UP000285266"/>
    </source>
</evidence>
<dbReference type="Gene3D" id="3.30.420.40">
    <property type="match status" value="2"/>
</dbReference>
<comment type="similarity">
    <text evidence="1 5">Belongs to the FGGY kinase family.</text>
</comment>
<dbReference type="PANTHER" id="PTHR43095:SF5">
    <property type="entry name" value="XYLULOSE KINASE"/>
    <property type="match status" value="1"/>
</dbReference>
<dbReference type="InterPro" id="IPR050406">
    <property type="entry name" value="FGGY_Carb_Kinase"/>
</dbReference>
<dbReference type="InterPro" id="IPR018483">
    <property type="entry name" value="Carb_kinase_FGGY_CS"/>
</dbReference>
<dbReference type="PROSITE" id="PS00933">
    <property type="entry name" value="FGGY_KINASES_1"/>
    <property type="match status" value="1"/>
</dbReference>
<organism evidence="9 10">
    <name type="scientific">Bifidobacterium mongoliense</name>
    <dbReference type="NCBI Taxonomy" id="518643"/>
    <lineage>
        <taxon>Bacteria</taxon>
        <taxon>Bacillati</taxon>
        <taxon>Actinomycetota</taxon>
        <taxon>Actinomycetes</taxon>
        <taxon>Bifidobacteriales</taxon>
        <taxon>Bifidobacteriaceae</taxon>
        <taxon>Bifidobacterium</taxon>
    </lineage>
</organism>
<comment type="caution">
    <text evidence="9">The sequence shown here is derived from an EMBL/GenBank/DDBJ whole genome shotgun (WGS) entry which is preliminary data.</text>
</comment>
<dbReference type="Pfam" id="PF02782">
    <property type="entry name" value="FGGY_C"/>
    <property type="match status" value="1"/>
</dbReference>
<feature type="domain" description="Carbohydrate kinase FGGY N-terminal" evidence="7">
    <location>
        <begin position="73"/>
        <end position="326"/>
    </location>
</feature>
<evidence type="ECO:0000256" key="6">
    <source>
        <dbReference type="SAM" id="MobiDB-lite"/>
    </source>
</evidence>
<feature type="domain" description="Carbohydrate kinase FGGY C-terminal" evidence="8">
    <location>
        <begin position="337"/>
        <end position="502"/>
    </location>
</feature>
<feature type="compositionally biased region" description="Basic and acidic residues" evidence="6">
    <location>
        <begin position="16"/>
        <end position="41"/>
    </location>
</feature>
<evidence type="ECO:0000256" key="1">
    <source>
        <dbReference type="ARBA" id="ARBA00009156"/>
    </source>
</evidence>
<sequence>MRPTDCNRSGCPNPDRGTRKPETGRLHQGDEERSALDRATHPDVCTRTTRNVRPSTARPIPPTDAATMTGMGYIAVYDVGTTAVKAALTREDGSLLATATSEPMPIHDADGRQEQDPDDWDLAFRNATRAVFAQAAQADVTFTHGIGSSAILGVIMSGQMQDVIALDEHLLPVRRAILYSDGRARAQARRIADAVGDDAFASLSGNRAEGSLPLAKLMWLAEHEPRSWSRVRHVLFDAKDYLVARLTGVPSGDIVACSTSGAMNIVTRRWDDRLVSPSGVDPALLPALHAPDERIGVVTPDAAARYSLPAGTPVYAGIGDAGATTLASGVTRPGDYNINLGTSGWIAAVSKASITDRPGVANLAYLTPDSVINGVPFLNAGNVHRWSTSVFAEDYASMTELLARSAPGSNGVRCLPYLAGERFPVMNEAVRGAFVGITPETTAADLARATLEGVAFSIAQGLASLPDPPAEITLVGGGARERLWCQIMADVLDHEVTVVDNADIMPAMALSALVLRERGALCSLDHVSRWLRERRTGERYVPDPQDARAYRALAEGQRALYPATAGLYARPDSQGASR</sequence>
<dbReference type="InterPro" id="IPR018485">
    <property type="entry name" value="FGGY_C"/>
</dbReference>
<evidence type="ECO:0000313" key="9">
    <source>
        <dbReference type="EMBL" id="ROT87359.1"/>
    </source>
</evidence>
<dbReference type="Proteomes" id="UP000285266">
    <property type="component" value="Unassembled WGS sequence"/>
</dbReference>
<dbReference type="InterPro" id="IPR043129">
    <property type="entry name" value="ATPase_NBD"/>
</dbReference>
<keyword evidence="2" id="KW-0119">Carbohydrate metabolism</keyword>
<proteinExistence type="inferred from homology"/>
<dbReference type="InterPro" id="IPR000577">
    <property type="entry name" value="Carb_kinase_FGGY"/>
</dbReference>
<evidence type="ECO:0000256" key="4">
    <source>
        <dbReference type="ARBA" id="ARBA00022777"/>
    </source>
</evidence>
<dbReference type="PANTHER" id="PTHR43095">
    <property type="entry name" value="SUGAR KINASE"/>
    <property type="match status" value="1"/>
</dbReference>
<keyword evidence="4 5" id="KW-0418">Kinase</keyword>
<evidence type="ECO:0000256" key="3">
    <source>
        <dbReference type="ARBA" id="ARBA00022679"/>
    </source>
</evidence>
<dbReference type="InterPro" id="IPR018484">
    <property type="entry name" value="FGGY_N"/>
</dbReference>
<dbReference type="Pfam" id="PF00370">
    <property type="entry name" value="FGGY_N"/>
    <property type="match status" value="1"/>
</dbReference>
<keyword evidence="2" id="KW-0859">Xylose metabolism</keyword>
<evidence type="ECO:0000259" key="7">
    <source>
        <dbReference type="Pfam" id="PF00370"/>
    </source>
</evidence>
<evidence type="ECO:0000256" key="5">
    <source>
        <dbReference type="RuleBase" id="RU003733"/>
    </source>
</evidence>
<name>A0A423UF74_9BIFI</name>
<gene>
    <name evidence="9" type="ORF">BMONG18_0526</name>
</gene>
<dbReference type="GO" id="GO:0042732">
    <property type="term" value="P:D-xylose metabolic process"/>
    <property type="evidence" value="ECO:0007669"/>
    <property type="project" value="UniProtKB-KW"/>
</dbReference>
<dbReference type="GO" id="GO:0016773">
    <property type="term" value="F:phosphotransferase activity, alcohol group as acceptor"/>
    <property type="evidence" value="ECO:0007669"/>
    <property type="project" value="InterPro"/>
</dbReference>
<reference evidence="9 10" key="1">
    <citation type="submission" date="2018-07" db="EMBL/GenBank/DDBJ databases">
        <title>The role of parmesan cheese in vectoring bovine microbiota.</title>
        <authorList>
            <person name="Lugli G.A."/>
            <person name="Milani C."/>
        </authorList>
    </citation>
    <scope>NUCLEOTIDE SEQUENCE [LARGE SCALE GENOMIC DNA]</scope>
    <source>
        <strain evidence="9 10">BMONG18</strain>
    </source>
</reference>
<accession>A0A423UF74</accession>
<dbReference type="CDD" id="cd07805">
    <property type="entry name" value="ASKHA_NBD_FGGY_CvXK-like"/>
    <property type="match status" value="1"/>
</dbReference>
<dbReference type="PROSITE" id="PS00445">
    <property type="entry name" value="FGGY_KINASES_2"/>
    <property type="match status" value="1"/>
</dbReference>
<keyword evidence="3 5" id="KW-0808">Transferase</keyword>
<dbReference type="AlphaFoldDB" id="A0A423UF74"/>
<evidence type="ECO:0000259" key="8">
    <source>
        <dbReference type="Pfam" id="PF02782"/>
    </source>
</evidence>
<dbReference type="EMBL" id="QRAJ01000002">
    <property type="protein sequence ID" value="ROT87359.1"/>
    <property type="molecule type" value="Genomic_DNA"/>
</dbReference>
<dbReference type="SUPFAM" id="SSF53067">
    <property type="entry name" value="Actin-like ATPase domain"/>
    <property type="match status" value="2"/>
</dbReference>
<dbReference type="PIRSF" id="PIRSF000538">
    <property type="entry name" value="GlpK"/>
    <property type="match status" value="1"/>
</dbReference>
<dbReference type="GO" id="GO:0016301">
    <property type="term" value="F:kinase activity"/>
    <property type="evidence" value="ECO:0007669"/>
    <property type="project" value="UniProtKB-KW"/>
</dbReference>
<feature type="region of interest" description="Disordered" evidence="6">
    <location>
        <begin position="1"/>
        <end position="42"/>
    </location>
</feature>